<dbReference type="AlphaFoldDB" id="A0A4R6RKC0"/>
<dbReference type="Pfam" id="PF20766">
    <property type="entry name" value="DUF447_C"/>
    <property type="match status" value="1"/>
</dbReference>
<reference evidence="3 4" key="1">
    <citation type="submission" date="2019-03" db="EMBL/GenBank/DDBJ databases">
        <title>Genomic Encyclopedia of Type Strains, Phase IV (KMG-IV): sequencing the most valuable type-strain genomes for metagenomic binning, comparative biology and taxonomic classification.</title>
        <authorList>
            <person name="Goeker M."/>
        </authorList>
    </citation>
    <scope>NUCLEOTIDE SEQUENCE [LARGE SCALE GENOMIC DNA]</scope>
    <source>
        <strain evidence="3 4">DSM 102969</strain>
    </source>
</reference>
<evidence type="ECO:0000259" key="1">
    <source>
        <dbReference type="Pfam" id="PF04289"/>
    </source>
</evidence>
<evidence type="ECO:0008006" key="5">
    <source>
        <dbReference type="Google" id="ProtNLM"/>
    </source>
</evidence>
<protein>
    <recommendedName>
        <fullName evidence="5">DUF447 family protein</fullName>
    </recommendedName>
</protein>
<dbReference type="InterPro" id="IPR049288">
    <property type="entry name" value="DUF447_C"/>
</dbReference>
<evidence type="ECO:0000313" key="3">
    <source>
        <dbReference type="EMBL" id="TDP86914.1"/>
    </source>
</evidence>
<dbReference type="SUPFAM" id="SSF50475">
    <property type="entry name" value="FMN-binding split barrel"/>
    <property type="match status" value="1"/>
</dbReference>
<dbReference type="InterPro" id="IPR012349">
    <property type="entry name" value="Split_barrel_FMN-bd"/>
</dbReference>
<feature type="domain" description="DUF447" evidence="2">
    <location>
        <begin position="126"/>
        <end position="177"/>
    </location>
</feature>
<name>A0A4R6RKC0_9HYPH</name>
<dbReference type="Gene3D" id="1.20.58.290">
    <property type="entry name" value="Hypothetical membrane protein ta0354_69_121"/>
    <property type="match status" value="1"/>
</dbReference>
<feature type="domain" description="DUF447" evidence="1">
    <location>
        <begin position="6"/>
        <end position="119"/>
    </location>
</feature>
<dbReference type="Gene3D" id="2.30.110.10">
    <property type="entry name" value="Electron Transport, Fmn-binding Protein, Chain A"/>
    <property type="match status" value="1"/>
</dbReference>
<gene>
    <name evidence="3" type="ORF">EDD54_0798</name>
</gene>
<sequence>MPFILETVVATRNADGSFHVRPYGLHRDGADWLFLPFRPSPAIENLARHPFLVVSAPSDVRVIAGFLTGRTEFPLVPADVVDGVRLAGAAGHMELEAVAFEDDPVRPRFRCKVLHEAAHRPFLGFNRAQAAVLEAAILSTRLDRLPRDRIEAEIAHLRVAVEKCAGPEEREAWNWIVDRIGPPADPSHDVFRVN</sequence>
<dbReference type="Proteomes" id="UP000294547">
    <property type="component" value="Unassembled WGS sequence"/>
</dbReference>
<dbReference type="RefSeq" id="WP_126536365.1">
    <property type="nucleotide sequence ID" value="NZ_BSPM01000008.1"/>
</dbReference>
<evidence type="ECO:0000313" key="4">
    <source>
        <dbReference type="Proteomes" id="UP000294547"/>
    </source>
</evidence>
<dbReference type="OrthoDB" id="2112021at2"/>
<comment type="caution">
    <text evidence="3">The sequence shown here is derived from an EMBL/GenBank/DDBJ whole genome shotgun (WGS) entry which is preliminary data.</text>
</comment>
<evidence type="ECO:0000259" key="2">
    <source>
        <dbReference type="Pfam" id="PF20766"/>
    </source>
</evidence>
<accession>A0A4R6RKC0</accession>
<proteinExistence type="predicted"/>
<dbReference type="Pfam" id="PF04289">
    <property type="entry name" value="DUF447_N"/>
    <property type="match status" value="1"/>
</dbReference>
<dbReference type="InterPro" id="IPR007386">
    <property type="entry name" value="DUF447_N"/>
</dbReference>
<organism evidence="3 4">
    <name type="scientific">Oharaeibacter diazotrophicus</name>
    <dbReference type="NCBI Taxonomy" id="1920512"/>
    <lineage>
        <taxon>Bacteria</taxon>
        <taxon>Pseudomonadati</taxon>
        <taxon>Pseudomonadota</taxon>
        <taxon>Alphaproteobacteria</taxon>
        <taxon>Hyphomicrobiales</taxon>
        <taxon>Pleomorphomonadaceae</taxon>
        <taxon>Oharaeibacter</taxon>
    </lineage>
</organism>
<keyword evidence="4" id="KW-1185">Reference proteome</keyword>
<dbReference type="EMBL" id="SNXY01000006">
    <property type="protein sequence ID" value="TDP86914.1"/>
    <property type="molecule type" value="Genomic_DNA"/>
</dbReference>